<dbReference type="Proteomes" id="UP001642540">
    <property type="component" value="Unassembled WGS sequence"/>
</dbReference>
<protein>
    <recommendedName>
        <fullName evidence="5">Secreted protein</fullName>
    </recommendedName>
</protein>
<keyword evidence="4" id="KW-1185">Reference proteome</keyword>
<accession>A0ABP1R1C7</accession>
<evidence type="ECO:0000256" key="1">
    <source>
        <dbReference type="SAM" id="MobiDB-lite"/>
    </source>
</evidence>
<proteinExistence type="predicted"/>
<feature type="signal peptide" evidence="2">
    <location>
        <begin position="1"/>
        <end position="20"/>
    </location>
</feature>
<keyword evidence="2" id="KW-0732">Signal</keyword>
<evidence type="ECO:0000313" key="4">
    <source>
        <dbReference type="Proteomes" id="UP001642540"/>
    </source>
</evidence>
<comment type="caution">
    <text evidence="3">The sequence shown here is derived from an EMBL/GenBank/DDBJ whole genome shotgun (WGS) entry which is preliminary data.</text>
</comment>
<evidence type="ECO:0000313" key="3">
    <source>
        <dbReference type="EMBL" id="CAL8117397.1"/>
    </source>
</evidence>
<organism evidence="3 4">
    <name type="scientific">Orchesella dallaii</name>
    <dbReference type="NCBI Taxonomy" id="48710"/>
    <lineage>
        <taxon>Eukaryota</taxon>
        <taxon>Metazoa</taxon>
        <taxon>Ecdysozoa</taxon>
        <taxon>Arthropoda</taxon>
        <taxon>Hexapoda</taxon>
        <taxon>Collembola</taxon>
        <taxon>Entomobryomorpha</taxon>
        <taxon>Entomobryoidea</taxon>
        <taxon>Orchesellidae</taxon>
        <taxon>Orchesellinae</taxon>
        <taxon>Orchesella</taxon>
    </lineage>
</organism>
<feature type="chain" id="PRO_5046690566" description="Secreted protein" evidence="2">
    <location>
        <begin position="21"/>
        <end position="122"/>
    </location>
</feature>
<evidence type="ECO:0008006" key="5">
    <source>
        <dbReference type="Google" id="ProtNLM"/>
    </source>
</evidence>
<feature type="region of interest" description="Disordered" evidence="1">
    <location>
        <begin position="41"/>
        <end position="122"/>
    </location>
</feature>
<feature type="compositionally biased region" description="Polar residues" evidence="1">
    <location>
        <begin position="43"/>
        <end position="57"/>
    </location>
</feature>
<gene>
    <name evidence="3" type="ORF">ODALV1_LOCUS17673</name>
</gene>
<evidence type="ECO:0000256" key="2">
    <source>
        <dbReference type="SAM" id="SignalP"/>
    </source>
</evidence>
<sequence>MNLGILLCMAITCISLRVDASVPSNENPAFSGELVRVRRDDSVMSNLQGRKQDQQAAPSPTTPSPSPVSIKDGDDSDAGSDENAVGRQFFVTDITEKPKSYKSVWGKHRQRGKLRRGGYVKQ</sequence>
<name>A0ABP1R1C7_9HEXA</name>
<feature type="compositionally biased region" description="Basic residues" evidence="1">
    <location>
        <begin position="105"/>
        <end position="122"/>
    </location>
</feature>
<reference evidence="3 4" key="1">
    <citation type="submission" date="2024-08" db="EMBL/GenBank/DDBJ databases">
        <authorList>
            <person name="Cucini C."/>
            <person name="Frati F."/>
        </authorList>
    </citation>
    <scope>NUCLEOTIDE SEQUENCE [LARGE SCALE GENOMIC DNA]</scope>
</reference>
<dbReference type="EMBL" id="CAXLJM020000054">
    <property type="protein sequence ID" value="CAL8117397.1"/>
    <property type="molecule type" value="Genomic_DNA"/>
</dbReference>